<proteinExistence type="predicted"/>
<dbReference type="SUPFAM" id="SSF51430">
    <property type="entry name" value="NAD(P)-linked oxidoreductase"/>
    <property type="match status" value="1"/>
</dbReference>
<organism evidence="3 4">
    <name type="scientific">Favolaschia claudopus</name>
    <dbReference type="NCBI Taxonomy" id="2862362"/>
    <lineage>
        <taxon>Eukaryota</taxon>
        <taxon>Fungi</taxon>
        <taxon>Dikarya</taxon>
        <taxon>Basidiomycota</taxon>
        <taxon>Agaricomycotina</taxon>
        <taxon>Agaricomycetes</taxon>
        <taxon>Agaricomycetidae</taxon>
        <taxon>Agaricales</taxon>
        <taxon>Marasmiineae</taxon>
        <taxon>Mycenaceae</taxon>
        <taxon>Favolaschia</taxon>
    </lineage>
</organism>
<evidence type="ECO:0000256" key="1">
    <source>
        <dbReference type="ARBA" id="ARBA00023002"/>
    </source>
</evidence>
<dbReference type="PANTHER" id="PTHR43364:SF4">
    <property type="entry name" value="NAD(P)-LINKED OXIDOREDUCTASE SUPERFAMILY PROTEIN"/>
    <property type="match status" value="1"/>
</dbReference>
<sequence>MSSYFVKPIFGGFPFGASDGKSFRDVESIEKVYKLLEEAGCDTIDTARVYGDSEEWLGKTGAGKRFTLDTKTPGGFYPGSSTGDGILQHAKESLELLGVKSVDVFYIHAPDASVELEDQLRGINEAYKAGYFKRFGLSNFKAADVQRVYDICKAKGYPLPTVYQGNYNAVTRKLETEIVPTVRKLGMALYVYSPMAGGLLTRTSEQLREGSQAAGRYAQGHAAEAMYRAVYNTPNYLKALDLWGEAASLVGCSRGELAYRWVAFDSVVDPKHGDAILFSASKHSQVTETLKWLKAGSVGEAAKAKIEEIWKLIEHEAPLDNFHSTQ</sequence>
<keyword evidence="1" id="KW-0560">Oxidoreductase</keyword>
<dbReference type="InterPro" id="IPR050523">
    <property type="entry name" value="AKR_Detox_Biosynth"/>
</dbReference>
<dbReference type="GO" id="GO:0016491">
    <property type="term" value="F:oxidoreductase activity"/>
    <property type="evidence" value="ECO:0007669"/>
    <property type="project" value="UniProtKB-KW"/>
</dbReference>
<dbReference type="EMBL" id="JAWWNJ010000037">
    <property type="protein sequence ID" value="KAK7022116.1"/>
    <property type="molecule type" value="Genomic_DNA"/>
</dbReference>
<keyword evidence="4" id="KW-1185">Reference proteome</keyword>
<dbReference type="PANTHER" id="PTHR43364">
    <property type="entry name" value="NADH-SPECIFIC METHYLGLYOXAL REDUCTASE-RELATED"/>
    <property type="match status" value="1"/>
</dbReference>
<dbReference type="InterPro" id="IPR020471">
    <property type="entry name" value="AKR"/>
</dbReference>
<reference evidence="3 4" key="1">
    <citation type="journal article" date="2024" name="J Genomics">
        <title>Draft genome sequencing and assembly of Favolaschia claudopus CIRM-BRFM 2984 isolated from oak limbs.</title>
        <authorList>
            <person name="Navarro D."/>
            <person name="Drula E."/>
            <person name="Chaduli D."/>
            <person name="Cazenave R."/>
            <person name="Ahrendt S."/>
            <person name="Wang J."/>
            <person name="Lipzen A."/>
            <person name="Daum C."/>
            <person name="Barry K."/>
            <person name="Grigoriev I.V."/>
            <person name="Favel A."/>
            <person name="Rosso M.N."/>
            <person name="Martin F."/>
        </authorList>
    </citation>
    <scope>NUCLEOTIDE SEQUENCE [LARGE SCALE GENOMIC DNA]</scope>
    <source>
        <strain evidence="3 4">CIRM-BRFM 2984</strain>
    </source>
</reference>
<gene>
    <name evidence="3" type="ORF">R3P38DRAFT_2628529</name>
</gene>
<dbReference type="Gene3D" id="3.20.20.100">
    <property type="entry name" value="NADP-dependent oxidoreductase domain"/>
    <property type="match status" value="1"/>
</dbReference>
<comment type="caution">
    <text evidence="3">The sequence shown here is derived from an EMBL/GenBank/DDBJ whole genome shotgun (WGS) entry which is preliminary data.</text>
</comment>
<accession>A0AAW0BA08</accession>
<feature type="domain" description="NADP-dependent oxidoreductase" evidence="2">
    <location>
        <begin position="9"/>
        <end position="309"/>
    </location>
</feature>
<evidence type="ECO:0000313" key="4">
    <source>
        <dbReference type="Proteomes" id="UP001362999"/>
    </source>
</evidence>
<dbReference type="Pfam" id="PF00248">
    <property type="entry name" value="Aldo_ket_red"/>
    <property type="match status" value="1"/>
</dbReference>
<dbReference type="Proteomes" id="UP001362999">
    <property type="component" value="Unassembled WGS sequence"/>
</dbReference>
<dbReference type="PRINTS" id="PR00069">
    <property type="entry name" value="ALDKETRDTASE"/>
</dbReference>
<dbReference type="AlphaFoldDB" id="A0AAW0BA08"/>
<evidence type="ECO:0000313" key="3">
    <source>
        <dbReference type="EMBL" id="KAK7022116.1"/>
    </source>
</evidence>
<evidence type="ECO:0000259" key="2">
    <source>
        <dbReference type="Pfam" id="PF00248"/>
    </source>
</evidence>
<name>A0AAW0BA08_9AGAR</name>
<dbReference type="InterPro" id="IPR023210">
    <property type="entry name" value="NADP_OxRdtase_dom"/>
</dbReference>
<dbReference type="InterPro" id="IPR036812">
    <property type="entry name" value="NAD(P)_OxRdtase_dom_sf"/>
</dbReference>
<dbReference type="CDD" id="cd19075">
    <property type="entry name" value="AKR_AKR7A1-5"/>
    <property type="match status" value="1"/>
</dbReference>
<protein>
    <submittedName>
        <fullName evidence="3">Aldehyde reductase</fullName>
    </submittedName>
</protein>